<dbReference type="InParanoid" id="K3Y406"/>
<feature type="compositionally biased region" description="Pro residues" evidence="1">
    <location>
        <begin position="1"/>
        <end position="13"/>
    </location>
</feature>
<reference evidence="3" key="1">
    <citation type="journal article" date="2012" name="Nat. Biotechnol.">
        <title>Reference genome sequence of the model plant Setaria.</title>
        <authorList>
            <person name="Bennetzen J.L."/>
            <person name="Schmutz J."/>
            <person name="Wang H."/>
            <person name="Percifield R."/>
            <person name="Hawkins J."/>
            <person name="Pontaroli A.C."/>
            <person name="Estep M."/>
            <person name="Feng L."/>
            <person name="Vaughn J.N."/>
            <person name="Grimwood J."/>
            <person name="Jenkins J."/>
            <person name="Barry K."/>
            <person name="Lindquist E."/>
            <person name="Hellsten U."/>
            <person name="Deshpande S."/>
            <person name="Wang X."/>
            <person name="Wu X."/>
            <person name="Mitros T."/>
            <person name="Triplett J."/>
            <person name="Yang X."/>
            <person name="Ye C.Y."/>
            <person name="Mauro-Herrera M."/>
            <person name="Wang L."/>
            <person name="Li P."/>
            <person name="Sharma M."/>
            <person name="Sharma R."/>
            <person name="Ronald P.C."/>
            <person name="Panaud O."/>
            <person name="Kellogg E.A."/>
            <person name="Brutnell T.P."/>
            <person name="Doust A.N."/>
            <person name="Tuskan G.A."/>
            <person name="Rokhsar D."/>
            <person name="Devos K.M."/>
        </authorList>
    </citation>
    <scope>NUCLEOTIDE SEQUENCE [LARGE SCALE GENOMIC DNA]</scope>
    <source>
        <strain evidence="3">cv. Yugu1</strain>
    </source>
</reference>
<feature type="region of interest" description="Disordered" evidence="1">
    <location>
        <begin position="1"/>
        <end position="40"/>
    </location>
</feature>
<keyword evidence="3" id="KW-1185">Reference proteome</keyword>
<sequence>MPPPPPTGPPRATPRPDAARRAAAVHLRVPGRGTPASARA</sequence>
<dbReference type="AlphaFoldDB" id="K3Y406"/>
<dbReference type="Gramene" id="KQL09709">
    <property type="protein sequence ID" value="KQL09709"/>
    <property type="gene ID" value="SETIT_008944mg"/>
</dbReference>
<evidence type="ECO:0000313" key="3">
    <source>
        <dbReference type="Proteomes" id="UP000004995"/>
    </source>
</evidence>
<organism evidence="2 3">
    <name type="scientific">Setaria italica</name>
    <name type="common">Foxtail millet</name>
    <name type="synonym">Panicum italicum</name>
    <dbReference type="NCBI Taxonomy" id="4555"/>
    <lineage>
        <taxon>Eukaryota</taxon>
        <taxon>Viridiplantae</taxon>
        <taxon>Streptophyta</taxon>
        <taxon>Embryophyta</taxon>
        <taxon>Tracheophyta</taxon>
        <taxon>Spermatophyta</taxon>
        <taxon>Magnoliopsida</taxon>
        <taxon>Liliopsida</taxon>
        <taxon>Poales</taxon>
        <taxon>Poaceae</taxon>
        <taxon>PACMAD clade</taxon>
        <taxon>Panicoideae</taxon>
        <taxon>Panicodae</taxon>
        <taxon>Paniceae</taxon>
        <taxon>Cenchrinae</taxon>
        <taxon>Setaria</taxon>
    </lineage>
</organism>
<name>K3Y406_SETIT</name>
<evidence type="ECO:0000313" key="2">
    <source>
        <dbReference type="EnsemblPlants" id="KQL09709"/>
    </source>
</evidence>
<dbReference type="HOGENOM" id="CLU_3300312_0_0_1"/>
<dbReference type="EnsemblPlants" id="KQL09709">
    <property type="protein sequence ID" value="KQL09709"/>
    <property type="gene ID" value="SETIT_008944mg"/>
</dbReference>
<dbReference type="Proteomes" id="UP000004995">
    <property type="component" value="Unassembled WGS sequence"/>
</dbReference>
<accession>K3Y406</accession>
<reference evidence="2" key="2">
    <citation type="submission" date="2018-08" db="UniProtKB">
        <authorList>
            <consortium name="EnsemblPlants"/>
        </authorList>
    </citation>
    <scope>IDENTIFICATION</scope>
    <source>
        <strain evidence="2">Yugu1</strain>
    </source>
</reference>
<dbReference type="EMBL" id="AGNK02002257">
    <property type="status" value="NOT_ANNOTATED_CDS"/>
    <property type="molecule type" value="Genomic_DNA"/>
</dbReference>
<protein>
    <submittedName>
        <fullName evidence="2">Uncharacterized protein</fullName>
    </submittedName>
</protein>
<evidence type="ECO:0000256" key="1">
    <source>
        <dbReference type="SAM" id="MobiDB-lite"/>
    </source>
</evidence>
<proteinExistence type="predicted"/>